<organism evidence="1 2">
    <name type="scientific">Pluteus cervinus</name>
    <dbReference type="NCBI Taxonomy" id="181527"/>
    <lineage>
        <taxon>Eukaryota</taxon>
        <taxon>Fungi</taxon>
        <taxon>Dikarya</taxon>
        <taxon>Basidiomycota</taxon>
        <taxon>Agaricomycotina</taxon>
        <taxon>Agaricomycetes</taxon>
        <taxon>Agaricomycetidae</taxon>
        <taxon>Agaricales</taxon>
        <taxon>Pluteineae</taxon>
        <taxon>Pluteaceae</taxon>
        <taxon>Pluteus</taxon>
    </lineage>
</organism>
<protein>
    <submittedName>
        <fullName evidence="1">Uncharacterized protein</fullName>
    </submittedName>
</protein>
<dbReference type="EMBL" id="ML208304">
    <property type="protein sequence ID" value="TFK70990.1"/>
    <property type="molecule type" value="Genomic_DNA"/>
</dbReference>
<sequence>MLMVDFCNPIYSTRRESLMKYLPQSATVSKSTDSNGKDLYMYNVLEQFLGNLRASSAAGDPESAEFEMLQLLDQTSDKGYIDIFTARVNKYLEFVEDRLKGDKQAAMDDFALLAEGRRRLYRGREDTKPDGRGLDEFVLTLPFADDKTFERLGYTKMGEDGHITQMPKDEVDHHLKRSSRPALRCPVRVSRAD</sequence>
<proteinExistence type="predicted"/>
<dbReference type="Proteomes" id="UP000308600">
    <property type="component" value="Unassembled WGS sequence"/>
</dbReference>
<evidence type="ECO:0000313" key="2">
    <source>
        <dbReference type="Proteomes" id="UP000308600"/>
    </source>
</evidence>
<reference evidence="1 2" key="1">
    <citation type="journal article" date="2019" name="Nat. Ecol. Evol.">
        <title>Megaphylogeny resolves global patterns of mushroom evolution.</title>
        <authorList>
            <person name="Varga T."/>
            <person name="Krizsan K."/>
            <person name="Foldi C."/>
            <person name="Dima B."/>
            <person name="Sanchez-Garcia M."/>
            <person name="Sanchez-Ramirez S."/>
            <person name="Szollosi G.J."/>
            <person name="Szarkandi J.G."/>
            <person name="Papp V."/>
            <person name="Albert L."/>
            <person name="Andreopoulos W."/>
            <person name="Angelini C."/>
            <person name="Antonin V."/>
            <person name="Barry K.W."/>
            <person name="Bougher N.L."/>
            <person name="Buchanan P."/>
            <person name="Buyck B."/>
            <person name="Bense V."/>
            <person name="Catcheside P."/>
            <person name="Chovatia M."/>
            <person name="Cooper J."/>
            <person name="Damon W."/>
            <person name="Desjardin D."/>
            <person name="Finy P."/>
            <person name="Geml J."/>
            <person name="Haridas S."/>
            <person name="Hughes K."/>
            <person name="Justo A."/>
            <person name="Karasinski D."/>
            <person name="Kautmanova I."/>
            <person name="Kiss B."/>
            <person name="Kocsube S."/>
            <person name="Kotiranta H."/>
            <person name="LaButti K.M."/>
            <person name="Lechner B.E."/>
            <person name="Liimatainen K."/>
            <person name="Lipzen A."/>
            <person name="Lukacs Z."/>
            <person name="Mihaltcheva S."/>
            <person name="Morgado L.N."/>
            <person name="Niskanen T."/>
            <person name="Noordeloos M.E."/>
            <person name="Ohm R.A."/>
            <person name="Ortiz-Santana B."/>
            <person name="Ovrebo C."/>
            <person name="Racz N."/>
            <person name="Riley R."/>
            <person name="Savchenko A."/>
            <person name="Shiryaev A."/>
            <person name="Soop K."/>
            <person name="Spirin V."/>
            <person name="Szebenyi C."/>
            <person name="Tomsovsky M."/>
            <person name="Tulloss R.E."/>
            <person name="Uehling J."/>
            <person name="Grigoriev I.V."/>
            <person name="Vagvolgyi C."/>
            <person name="Papp T."/>
            <person name="Martin F.M."/>
            <person name="Miettinen O."/>
            <person name="Hibbett D.S."/>
            <person name="Nagy L.G."/>
        </authorList>
    </citation>
    <scope>NUCLEOTIDE SEQUENCE [LARGE SCALE GENOMIC DNA]</scope>
    <source>
        <strain evidence="1 2">NL-1719</strain>
    </source>
</reference>
<gene>
    <name evidence="1" type="ORF">BDN72DRAFT_491733</name>
</gene>
<name>A0ACD3AYV2_9AGAR</name>
<evidence type="ECO:0000313" key="1">
    <source>
        <dbReference type="EMBL" id="TFK70990.1"/>
    </source>
</evidence>
<accession>A0ACD3AYV2</accession>
<keyword evidence="2" id="KW-1185">Reference proteome</keyword>